<sequence>MAGVLFIHSAGAQGPGEGSSALLAALKAELRADVPVDAPLMPEPENPEPGLWLPAIAAALARQQEPFVAVGHSLGGSSLLQHLAAVDTLPRGLRGVVLLAAPFWGMPDWDFDGFEVYALPPGARDRLTALRHVRLLIGDADDTVSVSHAERYRSVLPQATLHVLPGVDHEAAGAARAVADAVEALLQP</sequence>
<keyword evidence="1" id="KW-0378">Hydrolase</keyword>
<dbReference type="InterPro" id="IPR010662">
    <property type="entry name" value="RBBP9/YdeN"/>
</dbReference>
<accession>A0ABW5QJY2</accession>
<dbReference type="EMBL" id="JBHUNP010000001">
    <property type="protein sequence ID" value="MFD2648005.1"/>
    <property type="molecule type" value="Genomic_DNA"/>
</dbReference>
<comment type="caution">
    <text evidence="1">The sequence shown here is derived from an EMBL/GenBank/DDBJ whole genome shotgun (WGS) entry which is preliminary data.</text>
</comment>
<dbReference type="RefSeq" id="WP_386833070.1">
    <property type="nucleotide sequence ID" value="NZ_JBHUNP010000001.1"/>
</dbReference>
<dbReference type="GO" id="GO:0016787">
    <property type="term" value="F:hydrolase activity"/>
    <property type="evidence" value="ECO:0007669"/>
    <property type="project" value="UniProtKB-KW"/>
</dbReference>
<dbReference type="InterPro" id="IPR029058">
    <property type="entry name" value="AB_hydrolase_fold"/>
</dbReference>
<gene>
    <name evidence="1" type="ORF">ACFSX5_09395</name>
</gene>
<keyword evidence="2" id="KW-1185">Reference proteome</keyword>
<evidence type="ECO:0000313" key="1">
    <source>
        <dbReference type="EMBL" id="MFD2648005.1"/>
    </source>
</evidence>
<protein>
    <submittedName>
        <fullName evidence="1">Alpha/beta hydrolase</fullName>
    </submittedName>
</protein>
<evidence type="ECO:0000313" key="2">
    <source>
        <dbReference type="Proteomes" id="UP001597521"/>
    </source>
</evidence>
<dbReference type="Gene3D" id="3.40.50.1820">
    <property type="entry name" value="alpha/beta hydrolase"/>
    <property type="match status" value="1"/>
</dbReference>
<organism evidence="1 2">
    <name type="scientific">Devosia albogilva</name>
    <dbReference type="NCBI Taxonomy" id="429726"/>
    <lineage>
        <taxon>Bacteria</taxon>
        <taxon>Pseudomonadati</taxon>
        <taxon>Pseudomonadota</taxon>
        <taxon>Alphaproteobacteria</taxon>
        <taxon>Hyphomicrobiales</taxon>
        <taxon>Devosiaceae</taxon>
        <taxon>Devosia</taxon>
    </lineage>
</organism>
<dbReference type="PANTHER" id="PTHR15394">
    <property type="entry name" value="SERINE HYDROLASE RBBP9"/>
    <property type="match status" value="1"/>
</dbReference>
<proteinExistence type="predicted"/>
<reference evidence="2" key="1">
    <citation type="journal article" date="2019" name="Int. J. Syst. Evol. Microbiol.">
        <title>The Global Catalogue of Microorganisms (GCM) 10K type strain sequencing project: providing services to taxonomists for standard genome sequencing and annotation.</title>
        <authorList>
            <consortium name="The Broad Institute Genomics Platform"/>
            <consortium name="The Broad Institute Genome Sequencing Center for Infectious Disease"/>
            <person name="Wu L."/>
            <person name="Ma J."/>
        </authorList>
    </citation>
    <scope>NUCLEOTIDE SEQUENCE [LARGE SCALE GENOMIC DNA]</scope>
    <source>
        <strain evidence="2">CCM 7427</strain>
    </source>
</reference>
<dbReference type="Pfam" id="PF06821">
    <property type="entry name" value="Ser_hydrolase"/>
    <property type="match status" value="1"/>
</dbReference>
<name>A0ABW5QJY2_9HYPH</name>
<dbReference type="SUPFAM" id="SSF53474">
    <property type="entry name" value="alpha/beta-Hydrolases"/>
    <property type="match status" value="1"/>
</dbReference>
<dbReference type="Proteomes" id="UP001597521">
    <property type="component" value="Unassembled WGS sequence"/>
</dbReference>
<dbReference type="PANTHER" id="PTHR15394:SF3">
    <property type="entry name" value="SERINE HYDROLASE RBBP9"/>
    <property type="match status" value="1"/>
</dbReference>